<evidence type="ECO:0000313" key="2">
    <source>
        <dbReference type="Proteomes" id="UP000825935"/>
    </source>
</evidence>
<gene>
    <name evidence="1" type="ORF">KP509_02G006900</name>
</gene>
<dbReference type="PANTHER" id="PTHR33413">
    <property type="entry name" value="EXPRESSED PROTEIN"/>
    <property type="match status" value="1"/>
</dbReference>
<keyword evidence="2" id="KW-1185">Reference proteome</keyword>
<protein>
    <submittedName>
        <fullName evidence="1">Uncharacterized protein</fullName>
    </submittedName>
</protein>
<proteinExistence type="predicted"/>
<evidence type="ECO:0000313" key="1">
    <source>
        <dbReference type="EMBL" id="KAH7442903.1"/>
    </source>
</evidence>
<dbReference type="InterPro" id="IPR025322">
    <property type="entry name" value="PADRE_dom"/>
</dbReference>
<dbReference type="OrthoDB" id="747498at2759"/>
<dbReference type="PANTHER" id="PTHR33413:SF1">
    <property type="entry name" value="EXPRESSED PROTEIN"/>
    <property type="match status" value="1"/>
</dbReference>
<dbReference type="EMBL" id="CM035407">
    <property type="protein sequence ID" value="KAH7442903.1"/>
    <property type="molecule type" value="Genomic_DNA"/>
</dbReference>
<dbReference type="Pfam" id="PF14009">
    <property type="entry name" value="PADRE"/>
    <property type="match status" value="1"/>
</dbReference>
<accession>A0A8T2VAX1</accession>
<sequence>MGNCVHGIAGEAASRAAVLEYPSGRHEFVAGGTITAHQVMLRNPGFYVAKMSPPSSSSSMAATMGRCTGQLEVNSSPVCRRSSAAHNRIPCLLPADAPLCVGCHYRLLTFEEAFYQFAKANRVDYMFSPNLKPISRTQPPTTAEQERYMSTLQLRSCFSSYSENKQRASKGSKPKDMQRRILKSVILSRLPYLFNFH</sequence>
<dbReference type="Proteomes" id="UP000825935">
    <property type="component" value="Chromosome 2"/>
</dbReference>
<organism evidence="1 2">
    <name type="scientific">Ceratopteris richardii</name>
    <name type="common">Triangle waterfern</name>
    <dbReference type="NCBI Taxonomy" id="49495"/>
    <lineage>
        <taxon>Eukaryota</taxon>
        <taxon>Viridiplantae</taxon>
        <taxon>Streptophyta</taxon>
        <taxon>Embryophyta</taxon>
        <taxon>Tracheophyta</taxon>
        <taxon>Polypodiopsida</taxon>
        <taxon>Polypodiidae</taxon>
        <taxon>Polypodiales</taxon>
        <taxon>Pteridineae</taxon>
        <taxon>Pteridaceae</taxon>
        <taxon>Parkerioideae</taxon>
        <taxon>Ceratopteris</taxon>
    </lineage>
</organism>
<name>A0A8T2VAX1_CERRI</name>
<dbReference type="AlphaFoldDB" id="A0A8T2VAX1"/>
<comment type="caution">
    <text evidence="1">The sequence shown here is derived from an EMBL/GenBank/DDBJ whole genome shotgun (WGS) entry which is preliminary data.</text>
</comment>
<reference evidence="1" key="1">
    <citation type="submission" date="2021-08" db="EMBL/GenBank/DDBJ databases">
        <title>WGS assembly of Ceratopteris richardii.</title>
        <authorList>
            <person name="Marchant D.B."/>
            <person name="Chen G."/>
            <person name="Jenkins J."/>
            <person name="Shu S."/>
            <person name="Leebens-Mack J."/>
            <person name="Grimwood J."/>
            <person name="Schmutz J."/>
            <person name="Soltis P."/>
            <person name="Soltis D."/>
            <person name="Chen Z.-H."/>
        </authorList>
    </citation>
    <scope>NUCLEOTIDE SEQUENCE</scope>
    <source>
        <strain evidence="1">Whitten #5841</strain>
        <tissue evidence="1">Leaf</tissue>
    </source>
</reference>